<dbReference type="EMBL" id="GBXM01090767">
    <property type="protein sequence ID" value="JAH17810.1"/>
    <property type="molecule type" value="Transcribed_RNA"/>
</dbReference>
<evidence type="ECO:0000313" key="1">
    <source>
        <dbReference type="EMBL" id="JAH17810.1"/>
    </source>
</evidence>
<organism evidence="1">
    <name type="scientific">Anguilla anguilla</name>
    <name type="common">European freshwater eel</name>
    <name type="synonym">Muraena anguilla</name>
    <dbReference type="NCBI Taxonomy" id="7936"/>
    <lineage>
        <taxon>Eukaryota</taxon>
        <taxon>Metazoa</taxon>
        <taxon>Chordata</taxon>
        <taxon>Craniata</taxon>
        <taxon>Vertebrata</taxon>
        <taxon>Euteleostomi</taxon>
        <taxon>Actinopterygii</taxon>
        <taxon>Neopterygii</taxon>
        <taxon>Teleostei</taxon>
        <taxon>Anguilliformes</taxon>
        <taxon>Anguillidae</taxon>
        <taxon>Anguilla</taxon>
    </lineage>
</organism>
<sequence>MTARGAGFIYGSCAGEMAETWLSSHRERKTFIWRWPSSGTGEGEHDCIGSPGH</sequence>
<protein>
    <submittedName>
        <fullName evidence="1">Uncharacterized protein</fullName>
    </submittedName>
</protein>
<proteinExistence type="predicted"/>
<reference evidence="1" key="2">
    <citation type="journal article" date="2015" name="Fish Shellfish Immunol.">
        <title>Early steps in the European eel (Anguilla anguilla)-Vibrio vulnificus interaction in the gills: Role of the RtxA13 toxin.</title>
        <authorList>
            <person name="Callol A."/>
            <person name="Pajuelo D."/>
            <person name="Ebbesson L."/>
            <person name="Teles M."/>
            <person name="MacKenzie S."/>
            <person name="Amaro C."/>
        </authorList>
    </citation>
    <scope>NUCLEOTIDE SEQUENCE</scope>
</reference>
<reference evidence="1" key="1">
    <citation type="submission" date="2014-11" db="EMBL/GenBank/DDBJ databases">
        <authorList>
            <person name="Amaro Gonzalez C."/>
        </authorList>
    </citation>
    <scope>NUCLEOTIDE SEQUENCE</scope>
</reference>
<accession>A0A0E9QNE4</accession>
<name>A0A0E9QNE4_ANGAN</name>
<dbReference type="AlphaFoldDB" id="A0A0E9QNE4"/>